<dbReference type="EMBL" id="CP025704">
    <property type="protein sequence ID" value="AUN96611.1"/>
    <property type="molecule type" value="Genomic_DNA"/>
</dbReference>
<protein>
    <submittedName>
        <fullName evidence="1">Uncharacterized protein</fullName>
    </submittedName>
</protein>
<dbReference type="RefSeq" id="WP_102241906.1">
    <property type="nucleotide sequence ID" value="NZ_CP025704.1"/>
</dbReference>
<dbReference type="KEGG" id="bsto:C0V70_00515"/>
<gene>
    <name evidence="1" type="ORF">C0V70_00515</name>
</gene>
<dbReference type="OrthoDB" id="5291305at2"/>
<proteinExistence type="predicted"/>
<reference evidence="1 2" key="1">
    <citation type="submission" date="2018-01" db="EMBL/GenBank/DDBJ databases">
        <title>Complete genome sequence of Bacteriovorax stolpii DSM12778.</title>
        <authorList>
            <person name="Tang B."/>
            <person name="Chang J."/>
        </authorList>
    </citation>
    <scope>NUCLEOTIDE SEQUENCE [LARGE SCALE GENOMIC DNA]</scope>
    <source>
        <strain evidence="1 2">DSM 12778</strain>
    </source>
</reference>
<evidence type="ECO:0000313" key="2">
    <source>
        <dbReference type="Proteomes" id="UP000235584"/>
    </source>
</evidence>
<dbReference type="Proteomes" id="UP000235584">
    <property type="component" value="Chromosome"/>
</dbReference>
<evidence type="ECO:0000313" key="1">
    <source>
        <dbReference type="EMBL" id="AUN96611.1"/>
    </source>
</evidence>
<dbReference type="AlphaFoldDB" id="A0A2K9NM71"/>
<name>A0A2K9NM71_BACTC</name>
<sequence>MNHLPIISSYEIKTSRTEQKVPVVNGVHLHSIYNPFKEAENLINSNLESLKNKNEVLILGLGFGYHVNYAIEKLTEFHGNNFKIIVIEPNHQVHQDCLDFDLLNKKNVLVYSGFTANELYRDLDLIHFLLRKPAMLAHPASFNLYQMYFKTFLTFEAPTQLEEIQKFTEVREVKSYLKLFAGDSTFEEALYKELPKKEQFNSMDFLAMALVEMTKGSRETTGDA</sequence>
<organism evidence="1 2">
    <name type="scientific">Bacteriovorax stolpii</name>
    <name type="common">Bdellovibrio stolpii</name>
    <dbReference type="NCBI Taxonomy" id="960"/>
    <lineage>
        <taxon>Bacteria</taxon>
        <taxon>Pseudomonadati</taxon>
        <taxon>Bdellovibrionota</taxon>
        <taxon>Bacteriovoracia</taxon>
        <taxon>Bacteriovoracales</taxon>
        <taxon>Bacteriovoracaceae</taxon>
        <taxon>Bacteriovorax</taxon>
    </lineage>
</organism>
<keyword evidence="2" id="KW-1185">Reference proteome</keyword>
<accession>A0A2K9NM71</accession>